<dbReference type="AlphaFoldDB" id="D3E255"/>
<proteinExistence type="predicted"/>
<keyword evidence="2" id="KW-1185">Reference proteome</keyword>
<dbReference type="KEGG" id="mru:mru_0765"/>
<protein>
    <submittedName>
        <fullName evidence="1">Uncharacterized protein</fullName>
    </submittedName>
</protein>
<gene>
    <name evidence="1" type="ordered locus">mru_0765</name>
</gene>
<evidence type="ECO:0000313" key="2">
    <source>
        <dbReference type="Proteomes" id="UP000008680"/>
    </source>
</evidence>
<organism evidence="1 2">
    <name type="scientific">Methanobrevibacter ruminantium (strain ATCC 35063 / DSM 1093 / JCM 13430 / OCM 146 / M1)</name>
    <name type="common">Methanobacterium ruminantium</name>
    <dbReference type="NCBI Taxonomy" id="634498"/>
    <lineage>
        <taxon>Archaea</taxon>
        <taxon>Methanobacteriati</taxon>
        <taxon>Methanobacteriota</taxon>
        <taxon>Methanomada group</taxon>
        <taxon>Methanobacteria</taxon>
        <taxon>Methanobacteriales</taxon>
        <taxon>Methanobacteriaceae</taxon>
        <taxon>Methanobrevibacter</taxon>
    </lineage>
</organism>
<dbReference type="PATRIC" id="fig|634498.28.peg.765"/>
<dbReference type="GeneID" id="8770413"/>
<dbReference type="EMBL" id="CP001719">
    <property type="protein sequence ID" value="ADC46616.1"/>
    <property type="molecule type" value="Genomic_DNA"/>
</dbReference>
<sequence>MNISEKIKEMQGDLGKYHALEKKEGECGLENLIMLILNDGGQFGPGKIIGESSEFLDFMFYKRQGPIFSLSIKKEHLSGFSIFHKAIDDEKQAAANIGIPKALYQ</sequence>
<dbReference type="RefSeq" id="WP_012955567.1">
    <property type="nucleotide sequence ID" value="NC_013790.1"/>
</dbReference>
<evidence type="ECO:0000313" key="1">
    <source>
        <dbReference type="EMBL" id="ADC46616.1"/>
    </source>
</evidence>
<accession>D3E255</accession>
<name>D3E255_METRM</name>
<dbReference type="HOGENOM" id="CLU_2230416_0_0_2"/>
<dbReference type="Proteomes" id="UP000008680">
    <property type="component" value="Chromosome"/>
</dbReference>
<reference evidence="1 2" key="1">
    <citation type="journal article" date="2010" name="PLoS ONE">
        <title>The genome sequence of the rumen methanogen Methanobrevibacter ruminantium reveals new possibilities for controlling ruminant methane emissions.</title>
        <authorList>
            <person name="Leahy S.C."/>
            <person name="Kelly W.J."/>
            <person name="Altermann E."/>
            <person name="Ronimus R.S."/>
            <person name="Yeoman C.J."/>
            <person name="Pacheco D.M."/>
            <person name="Li D."/>
            <person name="Kong Z."/>
            <person name="McTavish S."/>
            <person name="Sang C."/>
            <person name="Lambie S.C."/>
            <person name="Janssen P.H."/>
            <person name="Dey D."/>
            <person name="Attwood G.T."/>
        </authorList>
    </citation>
    <scope>NUCLEOTIDE SEQUENCE [LARGE SCALE GENOMIC DNA]</scope>
    <source>
        <strain evidence="2">ATCC 35063 / DSM 1093 / JCM 13430 / OCM 146 / M1</strain>
    </source>
</reference>